<dbReference type="Pfam" id="PF00109">
    <property type="entry name" value="ketoacyl-synt"/>
    <property type="match status" value="1"/>
</dbReference>
<dbReference type="InterPro" id="IPR036736">
    <property type="entry name" value="ACP-like_sf"/>
</dbReference>
<feature type="region of interest" description="N-terminal hotdog fold" evidence="5">
    <location>
        <begin position="921"/>
        <end position="1040"/>
    </location>
</feature>
<dbReference type="InterPro" id="IPR014043">
    <property type="entry name" value="Acyl_transferase_dom"/>
</dbReference>
<dbReference type="GO" id="GO:0016491">
    <property type="term" value="F:oxidoreductase activity"/>
    <property type="evidence" value="ECO:0007669"/>
    <property type="project" value="InterPro"/>
</dbReference>
<evidence type="ECO:0000313" key="10">
    <source>
        <dbReference type="Proteomes" id="UP000463975"/>
    </source>
</evidence>
<dbReference type="SUPFAM" id="SSF47336">
    <property type="entry name" value="ACP-like"/>
    <property type="match status" value="1"/>
</dbReference>
<dbReference type="Gene3D" id="3.40.366.10">
    <property type="entry name" value="Malonyl-Coenzyme A Acyl Carrier Protein, domain 2"/>
    <property type="match status" value="1"/>
</dbReference>
<keyword evidence="2" id="KW-0597">Phosphoprotein</keyword>
<dbReference type="Pfam" id="PF14765">
    <property type="entry name" value="PS-DH"/>
    <property type="match status" value="1"/>
</dbReference>
<dbReference type="GO" id="GO:0005886">
    <property type="term" value="C:plasma membrane"/>
    <property type="evidence" value="ECO:0007669"/>
    <property type="project" value="TreeGrafter"/>
</dbReference>
<keyword evidence="3" id="KW-0808">Transferase</keyword>
<dbReference type="FunFam" id="3.40.50.720:FF:000209">
    <property type="entry name" value="Polyketide synthase Pks12"/>
    <property type="match status" value="1"/>
</dbReference>
<dbReference type="Gene3D" id="3.40.47.10">
    <property type="match status" value="1"/>
</dbReference>
<dbReference type="GO" id="GO:0004315">
    <property type="term" value="F:3-oxoacyl-[acyl-carrier-protein] synthase activity"/>
    <property type="evidence" value="ECO:0007669"/>
    <property type="project" value="InterPro"/>
</dbReference>
<dbReference type="EMBL" id="CP047652">
    <property type="protein sequence ID" value="QHI96157.1"/>
    <property type="molecule type" value="Genomic_DNA"/>
</dbReference>
<dbReference type="GO" id="GO:0005737">
    <property type="term" value="C:cytoplasm"/>
    <property type="evidence" value="ECO:0007669"/>
    <property type="project" value="TreeGrafter"/>
</dbReference>
<evidence type="ECO:0000259" key="7">
    <source>
        <dbReference type="PROSITE" id="PS52004"/>
    </source>
</evidence>
<dbReference type="GO" id="GO:0071770">
    <property type="term" value="P:DIM/DIP cell wall layer assembly"/>
    <property type="evidence" value="ECO:0007669"/>
    <property type="project" value="TreeGrafter"/>
</dbReference>
<dbReference type="InterPro" id="IPR020806">
    <property type="entry name" value="PKS_PP-bd"/>
</dbReference>
<feature type="region of interest" description="C-terminal hotdog fold" evidence="5">
    <location>
        <begin position="1053"/>
        <end position="1197"/>
    </location>
</feature>
<dbReference type="SMART" id="SM00829">
    <property type="entry name" value="PKS_ER"/>
    <property type="match status" value="1"/>
</dbReference>
<feature type="domain" description="PKS/mFAS DH" evidence="8">
    <location>
        <begin position="921"/>
        <end position="1197"/>
    </location>
</feature>
<dbReference type="InterPro" id="IPR014030">
    <property type="entry name" value="Ketoacyl_synth_N"/>
</dbReference>
<organism evidence="9 10">
    <name type="scientific">Aristophania vespae</name>
    <dbReference type="NCBI Taxonomy" id="2697033"/>
    <lineage>
        <taxon>Bacteria</taxon>
        <taxon>Pseudomonadati</taxon>
        <taxon>Pseudomonadota</taxon>
        <taxon>Alphaproteobacteria</taxon>
        <taxon>Acetobacterales</taxon>
        <taxon>Acetobacteraceae</taxon>
        <taxon>Aristophania</taxon>
    </lineage>
</organism>
<dbReference type="InterPro" id="IPR016035">
    <property type="entry name" value="Acyl_Trfase/lysoPLipase"/>
</dbReference>
<dbReference type="Pfam" id="PF00550">
    <property type="entry name" value="PP-binding"/>
    <property type="match status" value="1"/>
</dbReference>
<dbReference type="InterPro" id="IPR001227">
    <property type="entry name" value="Ac_transferase_dom_sf"/>
</dbReference>
<accession>A0A6P1NGY6</accession>
<dbReference type="SMART" id="SM00827">
    <property type="entry name" value="PKS_AT"/>
    <property type="match status" value="1"/>
</dbReference>
<sequence length="2151" mass="235875">MSMKRSGEIAIIGVGFELPSHLGNTNDLWQFLLDRRDATTEVPPDRWSIGHFYDPIDQTPGKTSMRWGNFLNHDSYDFEPLFFGISPREGMQMDFQQRLLLGVSWRLLENAALLPADLQGSRTGVFIGGFTQDHLILCGSPFMRAQIRDQFAATAASMTMLAARLAHVYGFQGPAMAIDTACSSSLVALAQACNGLLLGDCDVAIAGGVNFMLSPQTAMLMSKGHFLAKDGRSKSFDASADGYGRGEGCVLFALKRIEDAMRDGDDIRAVISGTGVNQDGRTAVITLPDADAQENLMKEVMRKAGVEPSQIAYVEAHGTGTPVGDPIEAKAIARAVGQHKAKGEDVVVGTIKANLGHTEAVAGALGVLKALLCLEHRQVPPQANLTELNPAIPFDEYRLAIPQDKPAFLPESEELYALVNSFGYGGTNAVALLRRPTLAEKENAQRKVAQKFRVKNVKATGFFKRIPLVLSAFSEKSLQGTAHNYAELIKSEAFTSWEELCFSAAAYRTRFRHRAVILPSAGGNEAEEALAAFEAFEKGEKHPALFVGDAVTDRKTKPVFVFSGMGPQWWGMGRQFLKKATGSVRRLAQECDKEFQEISGWSILKELARSEKESRIQETAISQPAIFLLQICLAEFFKQKGIEPGAVTGHSVGEVAAAYVSGALDLKNAVKVIYHRSRLQARLEGKGTMLAVGLSAESLKEAIEPFGHKVAIAAINAPESCTLAGEKESLESLAKDWEEKGIFTRFLRVELPYHSPFMEEIKTDLISSLADLESQEPHCPLYSTVTGQKWEENAPHDAAYWYQNAREPVQFLEVTRQLLKDEFPVFLEIAAHPVLASSIKISAEETRHTIAVCPSLRRKEDDQETLTAALINLTLGGAEPDWRWIMRPSRVALPPYVWCVENELWQEMEASRRDRLDLAIHPVLGTASLNSGRSWQANISAVIMPWLVDHRIDNITLFPAAAYIEAALAAHEQIESKAPAILEDLRLTAPLVLQEGSVPVVAWCFDSESRVLSFTSETIAYNGDWQVHGQVTLLQAAPWKKDQIDLEVVKQGLTRFEGPKIYEELAAHGMGYGPSFQTLTALYRGENISIGEVSLKEAEKSELENYFIHPALLDGAMHAMIGAFPLEGHNDSLFVPTEMRRVSYMGQKCEAVTVVVKPKYRSTERVEADLTLYDKEGEVVLEILGLKCRRLARAGHDEESRVGRLLLAPSWVMTERQMLLSEPLKIALIGKAGDLASRLETLLTECGADVLSYPSTEQDDLVTLLENDRKILELRSLIYLHDPDKNGEQSAIEAVQKALAFVNKIPTRTRHKRLPLIIVTHNAYHVPGYDELVSPAQRALTGFFRGVQSERIDLAIRSIDLPQILPEDMLEDLAAEFVTEAIEEDTVALRDEKRYVERLIKPNLNPEPAPVPFETLEGSQDGHLGIRLKPGSSGTLESLSWQAYEVPKPGPGEVVFRTTHAGLNFKDILKAMSLLPESVVEGTYNGDHLGMESIVEVVAVGEGVTKRKVGEKLLFIYPESFSLYRVCNVDGLDLCTIPLTEEILAYSEPAIVGAPLVYVTAWYVLLKLAHLEKGESVLIHAGAGGVGQAAIQIALMKGATIYATAGSEEKRDYLRKQGCAGVWDSRTLEFVDGIRKATNGRGVDVVLNSLPGEALTQSLHLVAPLGRFIEIGKRDIVEHRRLDLTPFNENLSFFSFDMDRLMPDERVGRSILTEIIDCARANKISFLPHTVFPASEVVEAFRFLASSKHIGKVILSFEDLSNVQARPMKKEPPKIKADGSYLITGGMGGFGLKTAEALLRQGAGALHLLGRRLPSQPEMQEALETLKETAKAFGVEVHIHLVDVTDKKAVKKLVKSVNASEKPLCGVFHAAGVVDDMIVANLTPESVERVMAPKVLGAEALDEATQGLELDYFVLYSSFTTEIGNPGQSSYIAANGWLNALAEKRRQKGETAIAVGWGAIGDVGMLVRNEAANRIFDVAGVKTIKAEKALSLLPALLRVDQPSLSIVDIDWSRAFGALTWLEGVARFAPVRQESRKGGLSDTLNILFSLPESERLDYVLARLKGQLGSVLQIDPETIGDGARLSELGIDSLAGVELQMAIRSEFGVDVSLVVLARNETIIEMARSLLRQAATLNASKTPLIGADDVSKEEG</sequence>
<dbReference type="SMART" id="SM01294">
    <property type="entry name" value="PKS_PP_betabranch"/>
    <property type="match status" value="1"/>
</dbReference>
<dbReference type="InterPro" id="IPR020843">
    <property type="entry name" value="ER"/>
</dbReference>
<dbReference type="CDD" id="cd00833">
    <property type="entry name" value="PKS"/>
    <property type="match status" value="1"/>
</dbReference>
<feature type="domain" description="Carrier" evidence="6">
    <location>
        <begin position="2049"/>
        <end position="2130"/>
    </location>
</feature>
<dbReference type="Pfam" id="PF13602">
    <property type="entry name" value="ADH_zinc_N_2"/>
    <property type="match status" value="1"/>
</dbReference>
<evidence type="ECO:0000259" key="6">
    <source>
        <dbReference type="PROSITE" id="PS50075"/>
    </source>
</evidence>
<dbReference type="SMART" id="SM00826">
    <property type="entry name" value="PKS_DH"/>
    <property type="match status" value="1"/>
</dbReference>
<dbReference type="Pfam" id="PF02801">
    <property type="entry name" value="Ketoacyl-synt_C"/>
    <property type="match status" value="1"/>
</dbReference>
<dbReference type="InterPro" id="IPR014031">
    <property type="entry name" value="Ketoacyl_synth_C"/>
</dbReference>
<feature type="domain" description="Ketosynthase family 3 (KS3)" evidence="7">
    <location>
        <begin position="6"/>
        <end position="435"/>
    </location>
</feature>
<dbReference type="SUPFAM" id="SSF55048">
    <property type="entry name" value="Probable ACP-binding domain of malonyl-CoA ACP transacylase"/>
    <property type="match status" value="1"/>
</dbReference>
<dbReference type="GO" id="GO:0031177">
    <property type="term" value="F:phosphopantetheine binding"/>
    <property type="evidence" value="ECO:0007669"/>
    <property type="project" value="InterPro"/>
</dbReference>
<dbReference type="GO" id="GO:0006633">
    <property type="term" value="P:fatty acid biosynthetic process"/>
    <property type="evidence" value="ECO:0007669"/>
    <property type="project" value="InterPro"/>
</dbReference>
<gene>
    <name evidence="9" type="ORF">GT348_07885</name>
</gene>
<dbReference type="InterPro" id="IPR050091">
    <property type="entry name" value="PKS_NRPS_Biosynth_Enz"/>
</dbReference>
<dbReference type="InterPro" id="IPR020841">
    <property type="entry name" value="PKS_Beta-ketoAc_synthase_dom"/>
</dbReference>
<dbReference type="SMART" id="SM00825">
    <property type="entry name" value="PKS_KS"/>
    <property type="match status" value="1"/>
</dbReference>
<dbReference type="PANTHER" id="PTHR43775">
    <property type="entry name" value="FATTY ACID SYNTHASE"/>
    <property type="match status" value="1"/>
</dbReference>
<evidence type="ECO:0000256" key="1">
    <source>
        <dbReference type="ARBA" id="ARBA00022450"/>
    </source>
</evidence>
<evidence type="ECO:0000313" key="9">
    <source>
        <dbReference type="EMBL" id="QHI96157.1"/>
    </source>
</evidence>
<dbReference type="InterPro" id="IPR013968">
    <property type="entry name" value="PKS_KR"/>
</dbReference>
<dbReference type="Pfam" id="PF00698">
    <property type="entry name" value="Acyl_transf_1"/>
    <property type="match status" value="1"/>
</dbReference>
<dbReference type="CDD" id="cd05195">
    <property type="entry name" value="enoyl_red"/>
    <property type="match status" value="1"/>
</dbReference>
<dbReference type="SMART" id="SM00823">
    <property type="entry name" value="PKS_PP"/>
    <property type="match status" value="1"/>
</dbReference>
<dbReference type="Gene3D" id="3.90.180.10">
    <property type="entry name" value="Medium-chain alcohol dehydrogenases, catalytic domain"/>
    <property type="match status" value="1"/>
</dbReference>
<evidence type="ECO:0000256" key="2">
    <source>
        <dbReference type="ARBA" id="ARBA00022553"/>
    </source>
</evidence>
<dbReference type="InterPro" id="IPR016039">
    <property type="entry name" value="Thiolase-like"/>
</dbReference>
<dbReference type="PANTHER" id="PTHR43775:SF37">
    <property type="entry name" value="SI:DKEY-61P9.11"/>
    <property type="match status" value="1"/>
</dbReference>
<evidence type="ECO:0000256" key="3">
    <source>
        <dbReference type="ARBA" id="ARBA00022679"/>
    </source>
</evidence>
<keyword evidence="4" id="KW-0511">Multifunctional enzyme</keyword>
<dbReference type="Proteomes" id="UP000463975">
    <property type="component" value="Chromosome"/>
</dbReference>
<reference evidence="9 10" key="1">
    <citation type="submission" date="2020-01" db="EMBL/GenBank/DDBJ databases">
        <title>Genome sequencing of strain KACC 21507.</title>
        <authorList>
            <person name="Heo J."/>
            <person name="Kim S.-J."/>
            <person name="Kim J.-S."/>
            <person name="Hong S.-B."/>
            <person name="Kwon S.-W."/>
        </authorList>
    </citation>
    <scope>NUCLEOTIDE SEQUENCE [LARGE SCALE GENOMIC DNA]</scope>
    <source>
        <strain evidence="9 10">KACC 21507</strain>
    </source>
</reference>
<evidence type="ECO:0000256" key="4">
    <source>
        <dbReference type="ARBA" id="ARBA00023268"/>
    </source>
</evidence>
<dbReference type="InterPro" id="IPR036291">
    <property type="entry name" value="NAD(P)-bd_dom_sf"/>
</dbReference>
<evidence type="ECO:0000256" key="5">
    <source>
        <dbReference type="PROSITE-ProRule" id="PRU01363"/>
    </source>
</evidence>
<dbReference type="PROSITE" id="PS50075">
    <property type="entry name" value="CARRIER"/>
    <property type="match status" value="1"/>
</dbReference>
<dbReference type="InterPro" id="IPR049551">
    <property type="entry name" value="PKS_DH_C"/>
</dbReference>
<keyword evidence="10" id="KW-1185">Reference proteome</keyword>
<evidence type="ECO:0000259" key="8">
    <source>
        <dbReference type="PROSITE" id="PS52019"/>
    </source>
</evidence>
<dbReference type="SUPFAM" id="SSF50129">
    <property type="entry name" value="GroES-like"/>
    <property type="match status" value="1"/>
</dbReference>
<dbReference type="Gene3D" id="1.10.1200.10">
    <property type="entry name" value="ACP-like"/>
    <property type="match status" value="1"/>
</dbReference>
<dbReference type="Pfam" id="PF08659">
    <property type="entry name" value="KR"/>
    <property type="match status" value="1"/>
</dbReference>
<dbReference type="SUPFAM" id="SSF53901">
    <property type="entry name" value="Thiolase-like"/>
    <property type="match status" value="1"/>
</dbReference>
<dbReference type="Gene3D" id="3.10.129.110">
    <property type="entry name" value="Polyketide synthase dehydratase"/>
    <property type="match status" value="1"/>
</dbReference>
<dbReference type="InterPro" id="IPR049552">
    <property type="entry name" value="PKS_DH_N"/>
</dbReference>
<dbReference type="InterPro" id="IPR009081">
    <property type="entry name" value="PP-bd_ACP"/>
</dbReference>
<dbReference type="InterPro" id="IPR042104">
    <property type="entry name" value="PKS_dehydratase_sf"/>
</dbReference>
<dbReference type="GO" id="GO:0004312">
    <property type="term" value="F:fatty acid synthase activity"/>
    <property type="evidence" value="ECO:0007669"/>
    <property type="project" value="TreeGrafter"/>
</dbReference>
<dbReference type="Gene3D" id="3.30.70.3290">
    <property type="match status" value="1"/>
</dbReference>
<dbReference type="InterPro" id="IPR016036">
    <property type="entry name" value="Malonyl_transacylase_ACP-bd"/>
</dbReference>
<dbReference type="SUPFAM" id="SSF52151">
    <property type="entry name" value="FabD/lysophospholipase-like"/>
    <property type="match status" value="1"/>
</dbReference>
<dbReference type="RefSeq" id="WP_160619230.1">
    <property type="nucleotide sequence ID" value="NZ_CP047652.1"/>
</dbReference>
<keyword evidence="1" id="KW-0596">Phosphopantetheine</keyword>
<feature type="active site" description="Proton acceptor; for dehydratase activity" evidence="5">
    <location>
        <position position="950"/>
    </location>
</feature>
<dbReference type="InterPro" id="IPR018201">
    <property type="entry name" value="Ketoacyl_synth_AS"/>
</dbReference>
<dbReference type="PROSITE" id="PS00606">
    <property type="entry name" value="KS3_1"/>
    <property type="match status" value="1"/>
</dbReference>
<dbReference type="InterPro" id="IPR011032">
    <property type="entry name" value="GroES-like_sf"/>
</dbReference>
<proteinExistence type="predicted"/>
<dbReference type="PROSITE" id="PS52004">
    <property type="entry name" value="KS3_2"/>
    <property type="match status" value="1"/>
</dbReference>
<dbReference type="InterPro" id="IPR057326">
    <property type="entry name" value="KR_dom"/>
</dbReference>
<name>A0A6P1NGY6_9PROT</name>
<dbReference type="Pfam" id="PF22621">
    <property type="entry name" value="CurL-like_PKS_C"/>
    <property type="match status" value="1"/>
</dbReference>
<protein>
    <submittedName>
        <fullName evidence="9">SDR family NAD(P)-dependent oxidoreductase</fullName>
    </submittedName>
</protein>
<dbReference type="SUPFAM" id="SSF51735">
    <property type="entry name" value="NAD(P)-binding Rossmann-fold domains"/>
    <property type="match status" value="3"/>
</dbReference>
<feature type="active site" description="Proton donor; for dehydratase activity" evidence="5">
    <location>
        <position position="1114"/>
    </location>
</feature>
<dbReference type="PROSITE" id="PS52019">
    <property type="entry name" value="PKS_MFAS_DH"/>
    <property type="match status" value="1"/>
</dbReference>
<dbReference type="InterPro" id="IPR020807">
    <property type="entry name" value="PKS_DH"/>
</dbReference>
<dbReference type="Pfam" id="PF21089">
    <property type="entry name" value="PKS_DH_N"/>
    <property type="match status" value="1"/>
</dbReference>
<dbReference type="Gene3D" id="3.40.50.720">
    <property type="entry name" value="NAD(P)-binding Rossmann-like Domain"/>
    <property type="match status" value="3"/>
</dbReference>
<dbReference type="KEGG" id="bomb:GT348_07885"/>
<dbReference type="InterPro" id="IPR049900">
    <property type="entry name" value="PKS_mFAS_DH"/>
</dbReference>
<dbReference type="SMART" id="SM00822">
    <property type="entry name" value="PKS_KR"/>
    <property type="match status" value="1"/>
</dbReference>